<evidence type="ECO:0000313" key="2">
    <source>
        <dbReference type="Proteomes" id="UP001196661"/>
    </source>
</evidence>
<keyword evidence="2" id="KW-1185">Reference proteome</keyword>
<organism evidence="1 2">
    <name type="scientific">Leptothoe kymatousa TAU-MAC 1615</name>
    <dbReference type="NCBI Taxonomy" id="2364775"/>
    <lineage>
        <taxon>Bacteria</taxon>
        <taxon>Bacillati</taxon>
        <taxon>Cyanobacteriota</taxon>
        <taxon>Cyanophyceae</taxon>
        <taxon>Nodosilineales</taxon>
        <taxon>Cymatolegaceae</taxon>
        <taxon>Leptothoe</taxon>
        <taxon>Leptothoe kymatousa</taxon>
    </lineage>
</organism>
<reference evidence="1 2" key="1">
    <citation type="journal article" date="2021" name="Mar. Drugs">
        <title>Genome Reduction and Secondary Metabolism of the Marine Sponge-Associated Cyanobacterium Leptothoe.</title>
        <authorList>
            <person name="Konstantinou D."/>
            <person name="Popin R.V."/>
            <person name="Fewer D.P."/>
            <person name="Sivonen K."/>
            <person name="Gkelis S."/>
        </authorList>
    </citation>
    <scope>NUCLEOTIDE SEQUENCE [LARGE SCALE GENOMIC DNA]</scope>
    <source>
        <strain evidence="1 2">TAU-MAC 1615</strain>
    </source>
</reference>
<accession>A0ABS5XZ40</accession>
<name>A0ABS5XZ40_9CYAN</name>
<gene>
    <name evidence="1" type="ORF">IXB28_01560</name>
</gene>
<protein>
    <recommendedName>
        <fullName evidence="3">Type I restriction enzyme R protein N-terminal domain-containing protein</fullName>
    </recommendedName>
</protein>
<evidence type="ECO:0000313" key="1">
    <source>
        <dbReference type="EMBL" id="MBT9310879.1"/>
    </source>
</evidence>
<sequence>MAKQAFSSFDYEAAFKALSIERLLPWTLPIQDLTPTDFFVERLTLLQRRFDLQRCEESKKLLIDAFCEEALEGIDYLKIWKGAPLERETAIGAVDYLIAEDRAYLQAPFICVVEAKKDDFSQGLAQCLVEMQACAWQNRQIGRVMDVFGIVSNGGVWQFYRLLVSGEVKETLPFAIAQQNSVLGALRYIFQECVGQLKIAQ</sequence>
<comment type="caution">
    <text evidence="1">The sequence shown here is derived from an EMBL/GenBank/DDBJ whole genome shotgun (WGS) entry which is preliminary data.</text>
</comment>
<dbReference type="RefSeq" id="WP_215616776.1">
    <property type="nucleotide sequence ID" value="NZ_JADOER010000002.1"/>
</dbReference>
<evidence type="ECO:0008006" key="3">
    <source>
        <dbReference type="Google" id="ProtNLM"/>
    </source>
</evidence>
<dbReference type="EMBL" id="JADOER010000002">
    <property type="protein sequence ID" value="MBT9310879.1"/>
    <property type="molecule type" value="Genomic_DNA"/>
</dbReference>
<proteinExistence type="predicted"/>
<dbReference type="Proteomes" id="UP001196661">
    <property type="component" value="Unassembled WGS sequence"/>
</dbReference>